<dbReference type="Proteomes" id="UP000318017">
    <property type="component" value="Chromosome"/>
</dbReference>
<dbReference type="AlphaFoldDB" id="A0A518G883"/>
<keyword evidence="2" id="KW-1185">Reference proteome</keyword>
<evidence type="ECO:0000313" key="2">
    <source>
        <dbReference type="Proteomes" id="UP000318017"/>
    </source>
</evidence>
<name>A0A518G883_9BACT</name>
<dbReference type="KEGG" id="ahel:Q31a_31200"/>
<organism evidence="1 2">
    <name type="scientific">Aureliella helgolandensis</name>
    <dbReference type="NCBI Taxonomy" id="2527968"/>
    <lineage>
        <taxon>Bacteria</taxon>
        <taxon>Pseudomonadati</taxon>
        <taxon>Planctomycetota</taxon>
        <taxon>Planctomycetia</taxon>
        <taxon>Pirellulales</taxon>
        <taxon>Pirellulaceae</taxon>
        <taxon>Aureliella</taxon>
    </lineage>
</organism>
<reference evidence="1 2" key="1">
    <citation type="submission" date="2019-02" db="EMBL/GenBank/DDBJ databases">
        <title>Deep-cultivation of Planctomycetes and their phenomic and genomic characterization uncovers novel biology.</title>
        <authorList>
            <person name="Wiegand S."/>
            <person name="Jogler M."/>
            <person name="Boedeker C."/>
            <person name="Pinto D."/>
            <person name="Vollmers J."/>
            <person name="Rivas-Marin E."/>
            <person name="Kohn T."/>
            <person name="Peeters S.H."/>
            <person name="Heuer A."/>
            <person name="Rast P."/>
            <person name="Oberbeckmann S."/>
            <person name="Bunk B."/>
            <person name="Jeske O."/>
            <person name="Meyerdierks A."/>
            <person name="Storesund J.E."/>
            <person name="Kallscheuer N."/>
            <person name="Luecker S."/>
            <person name="Lage O.M."/>
            <person name="Pohl T."/>
            <person name="Merkel B.J."/>
            <person name="Hornburger P."/>
            <person name="Mueller R.-W."/>
            <person name="Bruemmer F."/>
            <person name="Labrenz M."/>
            <person name="Spormann A.M."/>
            <person name="Op den Camp H."/>
            <person name="Overmann J."/>
            <person name="Amann R."/>
            <person name="Jetten M.S.M."/>
            <person name="Mascher T."/>
            <person name="Medema M.H."/>
            <person name="Devos D.P."/>
            <person name="Kaster A.-K."/>
            <person name="Ovreas L."/>
            <person name="Rohde M."/>
            <person name="Galperin M.Y."/>
            <person name="Jogler C."/>
        </authorList>
    </citation>
    <scope>NUCLEOTIDE SEQUENCE [LARGE SCALE GENOMIC DNA]</scope>
    <source>
        <strain evidence="1 2">Q31a</strain>
    </source>
</reference>
<proteinExistence type="predicted"/>
<sequence length="92" mass="10021">MLKRGASPAAPISVEQFVKQVALGRNTRYSPPIVVGGERSDKRMTGVSSARLPELDSRLYIEDMLTPPVAVSTTRVFSLINETKAHPQALLT</sequence>
<dbReference type="EMBL" id="CP036298">
    <property type="protein sequence ID" value="QDV24798.1"/>
    <property type="molecule type" value="Genomic_DNA"/>
</dbReference>
<protein>
    <submittedName>
        <fullName evidence="1">Uncharacterized protein</fullName>
    </submittedName>
</protein>
<gene>
    <name evidence="1" type="ORF">Q31a_31200</name>
</gene>
<evidence type="ECO:0000313" key="1">
    <source>
        <dbReference type="EMBL" id="QDV24798.1"/>
    </source>
</evidence>
<accession>A0A518G883</accession>